<protein>
    <submittedName>
        <fullName evidence="1">Uncharacterized protein</fullName>
    </submittedName>
</protein>
<dbReference type="AlphaFoldDB" id="A0A0A9B8U1"/>
<organism evidence="1">
    <name type="scientific">Arundo donax</name>
    <name type="common">Giant reed</name>
    <name type="synonym">Donax arundinaceus</name>
    <dbReference type="NCBI Taxonomy" id="35708"/>
    <lineage>
        <taxon>Eukaryota</taxon>
        <taxon>Viridiplantae</taxon>
        <taxon>Streptophyta</taxon>
        <taxon>Embryophyta</taxon>
        <taxon>Tracheophyta</taxon>
        <taxon>Spermatophyta</taxon>
        <taxon>Magnoliopsida</taxon>
        <taxon>Liliopsida</taxon>
        <taxon>Poales</taxon>
        <taxon>Poaceae</taxon>
        <taxon>PACMAD clade</taxon>
        <taxon>Arundinoideae</taxon>
        <taxon>Arundineae</taxon>
        <taxon>Arundo</taxon>
    </lineage>
</organism>
<sequence>MPGSLVVEKDLPSISPTSRMPLLGTRTNTGWRAAYSATVRTGSGHGFPWRFTSLLQAMCRDKS</sequence>
<dbReference type="EMBL" id="GBRH01242183">
    <property type="protein sequence ID" value="JAD55712.1"/>
    <property type="molecule type" value="Transcribed_RNA"/>
</dbReference>
<reference evidence="1" key="2">
    <citation type="journal article" date="2015" name="Data Brief">
        <title>Shoot transcriptome of the giant reed, Arundo donax.</title>
        <authorList>
            <person name="Barrero R.A."/>
            <person name="Guerrero F.D."/>
            <person name="Moolhuijzen P."/>
            <person name="Goolsby J.A."/>
            <person name="Tidwell J."/>
            <person name="Bellgard S.E."/>
            <person name="Bellgard M.I."/>
        </authorList>
    </citation>
    <scope>NUCLEOTIDE SEQUENCE</scope>
    <source>
        <tissue evidence="1">Shoot tissue taken approximately 20 cm above the soil surface</tissue>
    </source>
</reference>
<accession>A0A0A9B8U1</accession>
<evidence type="ECO:0000313" key="1">
    <source>
        <dbReference type="EMBL" id="JAD55712.1"/>
    </source>
</evidence>
<reference evidence="1" key="1">
    <citation type="submission" date="2014-09" db="EMBL/GenBank/DDBJ databases">
        <authorList>
            <person name="Magalhaes I.L.F."/>
            <person name="Oliveira U."/>
            <person name="Santos F.R."/>
            <person name="Vidigal T.H.D.A."/>
            <person name="Brescovit A.D."/>
            <person name="Santos A.J."/>
        </authorList>
    </citation>
    <scope>NUCLEOTIDE SEQUENCE</scope>
    <source>
        <tissue evidence="1">Shoot tissue taken approximately 20 cm above the soil surface</tissue>
    </source>
</reference>
<name>A0A0A9B8U1_ARUDO</name>
<proteinExistence type="predicted"/>